<keyword evidence="1" id="KW-0812">Transmembrane</keyword>
<accession>A0ABW5W8L5</accession>
<reference evidence="3" key="1">
    <citation type="journal article" date="2019" name="Int. J. Syst. Evol. Microbiol.">
        <title>The Global Catalogue of Microorganisms (GCM) 10K type strain sequencing project: providing services to taxonomists for standard genome sequencing and annotation.</title>
        <authorList>
            <consortium name="The Broad Institute Genomics Platform"/>
            <consortium name="The Broad Institute Genome Sequencing Center for Infectious Disease"/>
            <person name="Wu L."/>
            <person name="Ma J."/>
        </authorList>
    </citation>
    <scope>NUCLEOTIDE SEQUENCE [LARGE SCALE GENOMIC DNA]</scope>
    <source>
        <strain evidence="3">IBRC-M 10906</strain>
    </source>
</reference>
<dbReference type="InterPro" id="IPR019681">
    <property type="entry name" value="DUF2530"/>
</dbReference>
<dbReference type="EMBL" id="JBHUOF010000014">
    <property type="protein sequence ID" value="MFD2800253.1"/>
    <property type="molecule type" value="Genomic_DNA"/>
</dbReference>
<protein>
    <submittedName>
        <fullName evidence="2">DUF2530 domain-containing protein</fullName>
    </submittedName>
</protein>
<keyword evidence="1" id="KW-1133">Transmembrane helix</keyword>
<comment type="caution">
    <text evidence="2">The sequence shown here is derived from an EMBL/GenBank/DDBJ whole genome shotgun (WGS) entry which is preliminary data.</text>
</comment>
<gene>
    <name evidence="2" type="ORF">ACFS2C_12695</name>
</gene>
<feature type="transmembrane region" description="Helical" evidence="1">
    <location>
        <begin position="53"/>
        <end position="74"/>
    </location>
</feature>
<feature type="transmembrane region" description="Helical" evidence="1">
    <location>
        <begin position="24"/>
        <end position="47"/>
    </location>
</feature>
<sequence>MDQASNSPGVTGQFRPVPDLPKPLVGLWAPVGVGTVLWFVAFVIMLLTGVEGIWLWTTLAGGGLGFVGFGIIAWQAAASRRGSRGAQRGL</sequence>
<evidence type="ECO:0000313" key="3">
    <source>
        <dbReference type="Proteomes" id="UP001597478"/>
    </source>
</evidence>
<keyword evidence="3" id="KW-1185">Reference proteome</keyword>
<evidence type="ECO:0000256" key="1">
    <source>
        <dbReference type="SAM" id="Phobius"/>
    </source>
</evidence>
<proteinExistence type="predicted"/>
<keyword evidence="1" id="KW-0472">Membrane</keyword>
<organism evidence="2 3">
    <name type="scientific">Prauserella oleivorans</name>
    <dbReference type="NCBI Taxonomy" id="1478153"/>
    <lineage>
        <taxon>Bacteria</taxon>
        <taxon>Bacillati</taxon>
        <taxon>Actinomycetota</taxon>
        <taxon>Actinomycetes</taxon>
        <taxon>Pseudonocardiales</taxon>
        <taxon>Pseudonocardiaceae</taxon>
        <taxon>Prauserella</taxon>
    </lineage>
</organism>
<dbReference type="RefSeq" id="WP_377388500.1">
    <property type="nucleotide sequence ID" value="NZ_JBHSAN010000012.1"/>
</dbReference>
<dbReference type="Pfam" id="PF10745">
    <property type="entry name" value="DUF2530"/>
    <property type="match status" value="1"/>
</dbReference>
<name>A0ABW5W8L5_9PSEU</name>
<evidence type="ECO:0000313" key="2">
    <source>
        <dbReference type="EMBL" id="MFD2800253.1"/>
    </source>
</evidence>
<dbReference type="Proteomes" id="UP001597478">
    <property type="component" value="Unassembled WGS sequence"/>
</dbReference>